<dbReference type="CDD" id="cd04194">
    <property type="entry name" value="GT8_A4GalT_like"/>
    <property type="match status" value="1"/>
</dbReference>
<protein>
    <submittedName>
        <fullName evidence="10">Glycosyltransferase</fullName>
    </submittedName>
</protein>
<evidence type="ECO:0000256" key="1">
    <source>
        <dbReference type="ARBA" id="ARBA00001946"/>
    </source>
</evidence>
<evidence type="ECO:0000256" key="6">
    <source>
        <dbReference type="ARBA" id="ARBA00022723"/>
    </source>
</evidence>
<dbReference type="PANTHER" id="PTHR13778:SF47">
    <property type="entry name" value="LIPOPOLYSACCHARIDE 1,3-GALACTOSYLTRANSFERASE"/>
    <property type="match status" value="1"/>
</dbReference>
<dbReference type="Gene3D" id="3.90.550.10">
    <property type="entry name" value="Spore Coat Polysaccharide Biosynthesis Protein SpsA, Chain A"/>
    <property type="match status" value="1"/>
</dbReference>
<evidence type="ECO:0000256" key="2">
    <source>
        <dbReference type="ARBA" id="ARBA00004713"/>
    </source>
</evidence>
<keyword evidence="5" id="KW-0808">Transferase</keyword>
<evidence type="ECO:0000256" key="5">
    <source>
        <dbReference type="ARBA" id="ARBA00022679"/>
    </source>
</evidence>
<comment type="similarity">
    <text evidence="3">Belongs to the glycosyltransferase 8 family.</text>
</comment>
<dbReference type="Pfam" id="PF08437">
    <property type="entry name" value="Glyco_transf_8C"/>
    <property type="match status" value="1"/>
</dbReference>
<sequence length="331" mass="37995">MNVSGASSQEAMPQGREDDVFHVVFCVDDRYFRCMGATISSLIDNNRQRRFAFHVLATKVNDDNRRRLASLGKQPGVSSHLHLLDASLFERFEQYTKSSYYSSAIFARLVIPDILKSVTDRVLYLDADILCVGSIDALAQLDLGQDIAAVVPDAEATTRRRVEALKLKHPRYFNSGMLYINIPNWIAAGITQQTIDAILQDGAHYRFPDQDALNVVLDGRARFVDIRWNYLYGLVGDLENDRPALAIPEGAASFIHFAGSVKPWGVWSGHDSVRLFQRYHALSAWSDQPLDLEPQNYKELRMHSRFQWVRGRYLDSLRWYWRYLLARRAHR</sequence>
<dbReference type="InterPro" id="IPR002495">
    <property type="entry name" value="Glyco_trans_8"/>
</dbReference>
<dbReference type="GO" id="GO:0046872">
    <property type="term" value="F:metal ion binding"/>
    <property type="evidence" value="ECO:0007669"/>
    <property type="project" value="UniProtKB-KW"/>
</dbReference>
<dbReference type="AlphaFoldDB" id="A0AAE4G7T3"/>
<evidence type="ECO:0000259" key="9">
    <source>
        <dbReference type="Pfam" id="PF08437"/>
    </source>
</evidence>
<keyword evidence="7" id="KW-0460">Magnesium</keyword>
<proteinExistence type="inferred from homology"/>
<keyword evidence="8" id="KW-0448">Lipopolysaccharide biosynthesis</keyword>
<evidence type="ECO:0000256" key="8">
    <source>
        <dbReference type="ARBA" id="ARBA00022985"/>
    </source>
</evidence>
<dbReference type="RefSeq" id="WP_310796374.1">
    <property type="nucleotide sequence ID" value="NZ_JAVLSM010000013.1"/>
</dbReference>
<dbReference type="InterPro" id="IPR050748">
    <property type="entry name" value="Glycosyltrans_8_dom-fam"/>
</dbReference>
<dbReference type="InterPro" id="IPR013645">
    <property type="entry name" value="Glyco_transf_8N"/>
</dbReference>
<dbReference type="PANTHER" id="PTHR13778">
    <property type="entry name" value="GLYCOSYLTRANSFERASE 8 DOMAIN-CONTAINING PROTEIN"/>
    <property type="match status" value="1"/>
</dbReference>
<evidence type="ECO:0000256" key="7">
    <source>
        <dbReference type="ARBA" id="ARBA00022842"/>
    </source>
</evidence>
<keyword evidence="6" id="KW-0479">Metal-binding</keyword>
<gene>
    <name evidence="10" type="ORF">RJN63_10525</name>
</gene>
<evidence type="ECO:0000313" key="10">
    <source>
        <dbReference type="EMBL" id="MDT0337263.1"/>
    </source>
</evidence>
<feature type="domain" description="Glycosyl transferase family 8 C-terminal" evidence="9">
    <location>
        <begin position="272"/>
        <end position="325"/>
    </location>
</feature>
<accession>A0AAE4G7T3</accession>
<comment type="cofactor">
    <cofactor evidence="1">
        <name>Mg(2+)</name>
        <dbReference type="ChEBI" id="CHEBI:18420"/>
    </cofactor>
</comment>
<evidence type="ECO:0000256" key="4">
    <source>
        <dbReference type="ARBA" id="ARBA00022676"/>
    </source>
</evidence>
<comment type="caution">
    <text evidence="10">The sequence shown here is derived from an EMBL/GenBank/DDBJ whole genome shotgun (WGS) entry which is preliminary data.</text>
</comment>
<organism evidence="10">
    <name type="scientific">Herbaspirillum huttiense subsp. nephrolepidis</name>
    <dbReference type="NCBI Taxonomy" id="3075126"/>
    <lineage>
        <taxon>Bacteria</taxon>
        <taxon>Pseudomonadati</taxon>
        <taxon>Pseudomonadota</taxon>
        <taxon>Betaproteobacteria</taxon>
        <taxon>Burkholderiales</taxon>
        <taxon>Oxalobacteraceae</taxon>
        <taxon>Herbaspirillum</taxon>
    </lineage>
</organism>
<dbReference type="GO" id="GO:0008918">
    <property type="term" value="F:lipopolysaccharide 3-alpha-galactosyltransferase activity"/>
    <property type="evidence" value="ECO:0007669"/>
    <property type="project" value="InterPro"/>
</dbReference>
<name>A0AAE4G7T3_9BURK</name>
<dbReference type="EMBL" id="JAVRAA010000004">
    <property type="protein sequence ID" value="MDT0337263.1"/>
    <property type="molecule type" value="Genomic_DNA"/>
</dbReference>
<keyword evidence="4" id="KW-0328">Glycosyltransferase</keyword>
<dbReference type="Pfam" id="PF01501">
    <property type="entry name" value="Glyco_transf_8"/>
    <property type="match status" value="1"/>
</dbReference>
<evidence type="ECO:0000256" key="3">
    <source>
        <dbReference type="ARBA" id="ARBA00006351"/>
    </source>
</evidence>
<dbReference type="SUPFAM" id="SSF53448">
    <property type="entry name" value="Nucleotide-diphospho-sugar transferases"/>
    <property type="match status" value="1"/>
</dbReference>
<dbReference type="InterPro" id="IPR029044">
    <property type="entry name" value="Nucleotide-diphossugar_trans"/>
</dbReference>
<reference evidence="10" key="1">
    <citation type="submission" date="2023-02" db="EMBL/GenBank/DDBJ databases">
        <title>Description of Herbaspirillum huttiense subsp. nephrolepsisexaltata and Herbaspirillum huttiense subsp. lycopersicon.</title>
        <authorList>
            <person name="Poudel M."/>
            <person name="Sharma A."/>
            <person name="Goss E."/>
            <person name="Tapia J.H."/>
            <person name="Harmon C.M."/>
            <person name="Jones J.B."/>
        </authorList>
    </citation>
    <scope>NUCLEOTIDE SEQUENCE</scope>
    <source>
        <strain evidence="10">NC40101</strain>
    </source>
</reference>
<comment type="pathway">
    <text evidence="2">Bacterial outer membrane biogenesis; LPS core biosynthesis.</text>
</comment>